<protein>
    <submittedName>
        <fullName evidence="1">Uncharacterized protein</fullName>
    </submittedName>
</protein>
<dbReference type="EMBL" id="MN703408">
    <property type="protein sequence ID" value="QGZ16840.1"/>
    <property type="molecule type" value="Genomic_DNA"/>
</dbReference>
<gene>
    <name evidence="1" type="primary">40</name>
    <name evidence="1" type="ORF">SEA_PHADED_40</name>
</gene>
<keyword evidence="2" id="KW-1185">Reference proteome</keyword>
<name>A0A6B9J6M9_9CAUD</name>
<dbReference type="KEGG" id="vg:64948174"/>
<dbReference type="Proteomes" id="UP000433256">
    <property type="component" value="Segment"/>
</dbReference>
<dbReference type="GeneID" id="64948174"/>
<dbReference type="RefSeq" id="YP_010064314.1">
    <property type="nucleotide sequence ID" value="NC_054815.1"/>
</dbReference>
<reference evidence="1 2" key="1">
    <citation type="submission" date="2019-11" db="EMBL/GenBank/DDBJ databases">
        <authorList>
            <person name="Patyi J."/>
            <person name="Lenyk M."/>
            <person name="Mclean J."/>
            <person name="Esposito N."/>
            <person name="Luczkiewicz R."/>
            <person name="Johnson B.J."/>
            <person name="Curtis N."/>
            <person name="Garlena R.A."/>
            <person name="Russell D.A."/>
            <person name="Pope W.H."/>
            <person name="Jacobs-Sera D."/>
            <person name="Hatfull G.F."/>
        </authorList>
    </citation>
    <scope>NUCLEOTIDE SEQUENCE [LARGE SCALE GENOMIC DNA]</scope>
</reference>
<sequence>MNIVINILGYELMIVGRRKPPGPSFVVADDGMISHEDLVEILKLN</sequence>
<evidence type="ECO:0000313" key="1">
    <source>
        <dbReference type="EMBL" id="QGZ16840.1"/>
    </source>
</evidence>
<proteinExistence type="predicted"/>
<organism evidence="1 2">
    <name type="scientific">Mycobacterium phage Phaded</name>
    <dbReference type="NCBI Taxonomy" id="2686088"/>
    <lineage>
        <taxon>Viruses</taxon>
        <taxon>Duplodnaviria</taxon>
        <taxon>Heunggongvirae</taxon>
        <taxon>Uroviricota</taxon>
        <taxon>Caudoviricetes</taxon>
        <taxon>Pukovnikvirus</taxon>
        <taxon>Pukovnikvirus phaded</taxon>
    </lineage>
</organism>
<evidence type="ECO:0000313" key="2">
    <source>
        <dbReference type="Proteomes" id="UP000433256"/>
    </source>
</evidence>
<accession>A0A6B9J6M9</accession>